<evidence type="ECO:0000256" key="3">
    <source>
        <dbReference type="ARBA" id="ARBA00022842"/>
    </source>
</evidence>
<gene>
    <name evidence="4" type="ORF">GCM10009720_00210</name>
</gene>
<dbReference type="InterPro" id="IPR000760">
    <property type="entry name" value="Inositol_monophosphatase-like"/>
</dbReference>
<keyword evidence="5" id="KW-1185">Reference proteome</keyword>
<dbReference type="Gene3D" id="3.30.540.10">
    <property type="entry name" value="Fructose-1,6-Bisphosphatase, subunit A, domain 1"/>
    <property type="match status" value="1"/>
</dbReference>
<dbReference type="PRINTS" id="PR00377">
    <property type="entry name" value="IMPHPHTASES"/>
</dbReference>
<evidence type="ECO:0000313" key="5">
    <source>
        <dbReference type="Proteomes" id="UP001501461"/>
    </source>
</evidence>
<dbReference type="PANTHER" id="PTHR20854:SF4">
    <property type="entry name" value="INOSITOL-1-MONOPHOSPHATASE-RELATED"/>
    <property type="match status" value="1"/>
</dbReference>
<evidence type="ECO:0000313" key="4">
    <source>
        <dbReference type="EMBL" id="GAA2024462.1"/>
    </source>
</evidence>
<keyword evidence="1" id="KW-0479">Metal-binding</keyword>
<evidence type="ECO:0000256" key="2">
    <source>
        <dbReference type="ARBA" id="ARBA00022801"/>
    </source>
</evidence>
<name>A0ABN2TXS6_9MICC</name>
<dbReference type="SUPFAM" id="SSF56655">
    <property type="entry name" value="Carbohydrate phosphatase"/>
    <property type="match status" value="1"/>
</dbReference>
<reference evidence="4 5" key="1">
    <citation type="journal article" date="2019" name="Int. J. Syst. Evol. Microbiol.">
        <title>The Global Catalogue of Microorganisms (GCM) 10K type strain sequencing project: providing services to taxonomists for standard genome sequencing and annotation.</title>
        <authorList>
            <consortium name="The Broad Institute Genomics Platform"/>
            <consortium name="The Broad Institute Genome Sequencing Center for Infectious Disease"/>
            <person name="Wu L."/>
            <person name="Ma J."/>
        </authorList>
    </citation>
    <scope>NUCLEOTIDE SEQUENCE [LARGE SCALE GENOMIC DNA]</scope>
    <source>
        <strain evidence="4 5">JCM 13595</strain>
    </source>
</reference>
<dbReference type="Pfam" id="PF00459">
    <property type="entry name" value="Inositol_P"/>
    <property type="match status" value="1"/>
</dbReference>
<organism evidence="4 5">
    <name type="scientific">Yaniella flava</name>
    <dbReference type="NCBI Taxonomy" id="287930"/>
    <lineage>
        <taxon>Bacteria</taxon>
        <taxon>Bacillati</taxon>
        <taxon>Actinomycetota</taxon>
        <taxon>Actinomycetes</taxon>
        <taxon>Micrococcales</taxon>
        <taxon>Micrococcaceae</taxon>
        <taxon>Yaniella</taxon>
    </lineage>
</organism>
<protein>
    <recommendedName>
        <fullName evidence="6">Inositol-phosphate phosphatase</fullName>
    </recommendedName>
</protein>
<dbReference type="Proteomes" id="UP001501461">
    <property type="component" value="Unassembled WGS sequence"/>
</dbReference>
<comment type="caution">
    <text evidence="4">The sequence shown here is derived from an EMBL/GenBank/DDBJ whole genome shotgun (WGS) entry which is preliminary data.</text>
</comment>
<dbReference type="PROSITE" id="PS00629">
    <property type="entry name" value="IMP_1"/>
    <property type="match status" value="1"/>
</dbReference>
<keyword evidence="3" id="KW-0460">Magnesium</keyword>
<keyword evidence="2" id="KW-0378">Hydrolase</keyword>
<sequence>MKAFLAVARAAAQAGAAQLAQRPGTLAPLGIEDLGAETKTSGSDWVTDFDRRAEDAIRYVLRSYRPHDEIYGEEYGATTVEEPSGYRWSIDPLDGTTNFIRGLPHYCSSVAVEHEGTWIAAAIVAPALGRSWWASADGGAFTSNHGPLDVGLTTTPAQPVRLSGPLLGRSGRLLASGFAYDPQRRGFQFQQLQRLVSAGDFADLRRAGSAALDLCMVADGTLDAFAEYGLQEYDWAAGALIAQEAGVPVRRAAWPQSDTTPDWTLAGDLGLALHELDVESHHPVGRTVLHGSVATDDAAGWIQTFTDSTASAFTIANFYVQCTVAEGAVHVTATGPADGVEALQEKLKAVSW</sequence>
<evidence type="ECO:0008006" key="6">
    <source>
        <dbReference type="Google" id="ProtNLM"/>
    </source>
</evidence>
<dbReference type="EMBL" id="BAAAMN010000003">
    <property type="protein sequence ID" value="GAA2024462.1"/>
    <property type="molecule type" value="Genomic_DNA"/>
</dbReference>
<dbReference type="PANTHER" id="PTHR20854">
    <property type="entry name" value="INOSITOL MONOPHOSPHATASE"/>
    <property type="match status" value="1"/>
</dbReference>
<accession>A0ABN2TXS6</accession>
<proteinExistence type="predicted"/>
<dbReference type="Gene3D" id="3.40.190.80">
    <property type="match status" value="1"/>
</dbReference>
<evidence type="ECO:0000256" key="1">
    <source>
        <dbReference type="ARBA" id="ARBA00022723"/>
    </source>
</evidence>
<dbReference type="InterPro" id="IPR020583">
    <property type="entry name" value="Inositol_monoP_metal-BS"/>
</dbReference>
<dbReference type="RefSeq" id="WP_343955423.1">
    <property type="nucleotide sequence ID" value="NZ_BAAAMN010000003.1"/>
</dbReference>